<dbReference type="Pfam" id="PF00130">
    <property type="entry name" value="C1_1"/>
    <property type="match status" value="1"/>
</dbReference>
<dbReference type="GO" id="GO:0046872">
    <property type="term" value="F:metal ion binding"/>
    <property type="evidence" value="ECO:0007669"/>
    <property type="project" value="UniProtKB-KW"/>
</dbReference>
<dbReference type="PROSITE" id="PS00107">
    <property type="entry name" value="PROTEIN_KINASE_ATP"/>
    <property type="match status" value="1"/>
</dbReference>
<dbReference type="OrthoDB" id="8693905at2759"/>
<dbReference type="InParanoid" id="A0A168NQF8"/>
<dbReference type="InterPro" id="IPR001245">
    <property type="entry name" value="Ser-Thr/Tyr_kinase_cat_dom"/>
</dbReference>
<dbReference type="CDD" id="cd06627">
    <property type="entry name" value="STKc_Cdc7_like"/>
    <property type="match status" value="1"/>
</dbReference>
<dbReference type="PRINTS" id="PR00109">
    <property type="entry name" value="TYRKINASE"/>
</dbReference>
<feature type="compositionally biased region" description="Low complexity" evidence="9">
    <location>
        <begin position="203"/>
        <end position="224"/>
    </location>
</feature>
<dbReference type="InterPro" id="IPR008271">
    <property type="entry name" value="Ser/Thr_kinase_AS"/>
</dbReference>
<evidence type="ECO:0000256" key="8">
    <source>
        <dbReference type="PROSITE-ProRule" id="PRU10141"/>
    </source>
</evidence>
<dbReference type="PROSITE" id="PS50081">
    <property type="entry name" value="ZF_DAG_PE_2"/>
    <property type="match status" value="1"/>
</dbReference>
<dbReference type="Gene3D" id="1.10.510.10">
    <property type="entry name" value="Transferase(Phosphotransferase) domain 1"/>
    <property type="match status" value="1"/>
</dbReference>
<feature type="compositionally biased region" description="Polar residues" evidence="9">
    <location>
        <begin position="1"/>
        <end position="15"/>
    </location>
</feature>
<dbReference type="GO" id="GO:0005737">
    <property type="term" value="C:cytoplasm"/>
    <property type="evidence" value="ECO:0007669"/>
    <property type="project" value="TreeGrafter"/>
</dbReference>
<dbReference type="Gene3D" id="1.10.418.10">
    <property type="entry name" value="Calponin-like domain"/>
    <property type="match status" value="1"/>
</dbReference>
<dbReference type="OMA" id="LICHDKC"/>
<evidence type="ECO:0000256" key="6">
    <source>
        <dbReference type="ARBA" id="ARBA00022833"/>
    </source>
</evidence>
<dbReference type="SUPFAM" id="SSF56112">
    <property type="entry name" value="Protein kinase-like (PK-like)"/>
    <property type="match status" value="1"/>
</dbReference>
<keyword evidence="6" id="KW-0862">Zinc</keyword>
<feature type="compositionally biased region" description="Low complexity" evidence="9">
    <location>
        <begin position="711"/>
        <end position="721"/>
    </location>
</feature>
<dbReference type="PANTHER" id="PTHR48016">
    <property type="entry name" value="MAP KINASE KINASE KINASE SSK2-RELATED-RELATED"/>
    <property type="match status" value="1"/>
</dbReference>
<dbReference type="InterPro" id="IPR011009">
    <property type="entry name" value="Kinase-like_dom_sf"/>
</dbReference>
<evidence type="ECO:0000256" key="1">
    <source>
        <dbReference type="ARBA" id="ARBA00022527"/>
    </source>
</evidence>
<keyword evidence="14" id="KW-1185">Reference proteome</keyword>
<dbReference type="PROSITE" id="PS50021">
    <property type="entry name" value="CH"/>
    <property type="match status" value="1"/>
</dbReference>
<dbReference type="InterPro" id="IPR002219">
    <property type="entry name" value="PKC_DAG/PE"/>
</dbReference>
<dbReference type="Pfam" id="PF00069">
    <property type="entry name" value="Pkinase"/>
    <property type="match status" value="1"/>
</dbReference>
<evidence type="ECO:0000256" key="5">
    <source>
        <dbReference type="ARBA" id="ARBA00022777"/>
    </source>
</evidence>
<feature type="compositionally biased region" description="Polar residues" evidence="9">
    <location>
        <begin position="253"/>
        <end position="264"/>
    </location>
</feature>
<dbReference type="SMART" id="SM00220">
    <property type="entry name" value="S_TKc"/>
    <property type="match status" value="1"/>
</dbReference>
<dbReference type="InterPro" id="IPR003096">
    <property type="entry name" value="SM22_calponin"/>
</dbReference>
<dbReference type="Proteomes" id="UP000078561">
    <property type="component" value="Unassembled WGS sequence"/>
</dbReference>
<dbReference type="PRINTS" id="PR00888">
    <property type="entry name" value="SM22CALPONIN"/>
</dbReference>
<evidence type="ECO:0000259" key="10">
    <source>
        <dbReference type="PROSITE" id="PS50011"/>
    </source>
</evidence>
<feature type="compositionally biased region" description="Low complexity" evidence="9">
    <location>
        <begin position="289"/>
        <end position="310"/>
    </location>
</feature>
<feature type="region of interest" description="Disordered" evidence="9">
    <location>
        <begin position="703"/>
        <end position="769"/>
    </location>
</feature>
<feature type="domain" description="Phorbol-ester/DAG-type" evidence="12">
    <location>
        <begin position="775"/>
        <end position="821"/>
    </location>
</feature>
<sequence>MSTAITSTASYQQRLSGGRNKSGPETMFDKLKQNQYDHDEKLVIDFIHFELGVDLTHGQLHQELKDGVILCTLVNRLQPGTIKTVGQKDLSFIKMDNITRFLQGARQLGLEDKNLFETIDLFEAKDMARVIHSILTLSQLFIKADPTRYSWLPVKGGVSSSSPSISTAVQALASAGVGVVGQGHKVFSIPTAGFENETIKSQPPDSSTLTSSSSLSSNPNSPLTPDDDSTKYRHVRDIFTCFDNQDLRVITGITSNDDTTTNPSPRAVSAEAKKDLPFGTELDWYTPTSPSLLSRPPKSPLRSSQRSKSLGRQGATLMGSLSHNNPPTNLSTSDDLNQQTLTPSSSCSSLRSLSCVSSPNTPYSHVSGDEASGSWSLNQKVHSNSDLPPRQPESTRPSTNATNSLGRHSKKQQQKQQPSPQFDSAEGEDKIRLCLDTKDGSTATHYQLGNCIGKGQFGSVYRALDLATGCIVAIKRIKLEDGELDQEMMKEVGILKTMSHVNVIQYLGFIRNRHHINIVLEYAENGSLMSTLKSFGAFPEKLVASFCIKILSGLDYLHDNQVVHCDLKAANILTTKTGDVKLTDFGVSLNLKIKAVDDQTVSGTPNWMAPEVIELKGASTKSDIWSLGCTLIELVTGKPPYADLISMSAMFRIVEDDFPPLPDNISNDMRDFLLCCFQKNPDERPTAKALKDHPWIQYHQHHTKAAPNDTLPPISTTTPTSEAEHNAKHGSVKSTNSSQRRSIVRSSMDSIRKRSQVHPLQHQHQASIGEEDHTTHRFIQTSFGKTVECKVCGDLLHEQAIFCETCSLICHDKCKKLAFSCPPKVNEQQPSYDWVFSAKIYNRNSSREARTTHRSGIPSTFGVKRANTTRVQQPLAMALRDHPQADSIRKYSRALGLTPQEQQALLDNPALLSHTMALEDSLRGNNGSSMSSSAIIDRFTSIKKNGGDITSVGGKGQDDQCIIS</sequence>
<feature type="region of interest" description="Disordered" evidence="9">
    <location>
        <begin position="196"/>
        <end position="230"/>
    </location>
</feature>
<dbReference type="InterPro" id="IPR017441">
    <property type="entry name" value="Protein_kinase_ATP_BS"/>
</dbReference>
<dbReference type="InterPro" id="IPR046349">
    <property type="entry name" value="C1-like_sf"/>
</dbReference>
<dbReference type="SMART" id="SM00033">
    <property type="entry name" value="CH"/>
    <property type="match status" value="1"/>
</dbReference>
<feature type="compositionally biased region" description="Polar residues" evidence="9">
    <location>
        <begin position="319"/>
        <end position="343"/>
    </location>
</feature>
<feature type="domain" description="Protein kinase" evidence="10">
    <location>
        <begin position="446"/>
        <end position="696"/>
    </location>
</feature>
<dbReference type="EMBL" id="LT553497">
    <property type="protein sequence ID" value="SAM00997.1"/>
    <property type="molecule type" value="Genomic_DNA"/>
</dbReference>
<proteinExistence type="predicted"/>
<dbReference type="PROSITE" id="PS00108">
    <property type="entry name" value="PROTEIN_KINASE_ST"/>
    <property type="match status" value="1"/>
</dbReference>
<dbReference type="InterPro" id="IPR036872">
    <property type="entry name" value="CH_dom_sf"/>
</dbReference>
<accession>A0A168NQF8</accession>
<evidence type="ECO:0000256" key="3">
    <source>
        <dbReference type="ARBA" id="ARBA00022723"/>
    </source>
</evidence>
<keyword evidence="4 8" id="KW-0547">Nucleotide-binding</keyword>
<evidence type="ECO:0000256" key="2">
    <source>
        <dbReference type="ARBA" id="ARBA00022679"/>
    </source>
</evidence>
<dbReference type="InterPro" id="IPR000719">
    <property type="entry name" value="Prot_kinase_dom"/>
</dbReference>
<dbReference type="SUPFAM" id="SSF57889">
    <property type="entry name" value="Cysteine-rich domain"/>
    <property type="match status" value="1"/>
</dbReference>
<dbReference type="GO" id="GO:0004709">
    <property type="term" value="F:MAP kinase kinase kinase activity"/>
    <property type="evidence" value="ECO:0007669"/>
    <property type="project" value="TreeGrafter"/>
</dbReference>
<dbReference type="InterPro" id="IPR050538">
    <property type="entry name" value="MAP_kinase_kinase_kinase"/>
</dbReference>
<dbReference type="PANTHER" id="PTHR48016:SF4">
    <property type="entry name" value="PROTEIN KINASE DOMAIN-CONTAINING PROTEIN"/>
    <property type="match status" value="1"/>
</dbReference>
<reference evidence="13" key="1">
    <citation type="submission" date="2016-04" db="EMBL/GenBank/DDBJ databases">
        <authorList>
            <person name="Evans L.H."/>
            <person name="Alamgir A."/>
            <person name="Owens N."/>
            <person name="Weber N.D."/>
            <person name="Virtaneva K."/>
            <person name="Barbian K."/>
            <person name="Babar A."/>
            <person name="Rosenke K."/>
        </authorList>
    </citation>
    <scope>NUCLEOTIDE SEQUENCE [LARGE SCALE GENOMIC DNA]</scope>
    <source>
        <strain evidence="13">CBS 101.48</strain>
    </source>
</reference>
<evidence type="ECO:0000259" key="11">
    <source>
        <dbReference type="PROSITE" id="PS50021"/>
    </source>
</evidence>
<keyword evidence="7 8" id="KW-0067">ATP-binding</keyword>
<dbReference type="AlphaFoldDB" id="A0A168NQF8"/>
<feature type="compositionally biased region" description="Polar residues" evidence="9">
    <location>
        <begin position="373"/>
        <end position="406"/>
    </location>
</feature>
<dbReference type="Pfam" id="PF00307">
    <property type="entry name" value="CH"/>
    <property type="match status" value="1"/>
</dbReference>
<dbReference type="GO" id="GO:0005524">
    <property type="term" value="F:ATP binding"/>
    <property type="evidence" value="ECO:0007669"/>
    <property type="project" value="UniProtKB-UniRule"/>
</dbReference>
<keyword evidence="1" id="KW-0723">Serine/threonine-protein kinase</keyword>
<feature type="region of interest" description="Disordered" evidence="9">
    <location>
        <begin position="286"/>
        <end position="428"/>
    </location>
</feature>
<dbReference type="CDD" id="cd00029">
    <property type="entry name" value="C1"/>
    <property type="match status" value="1"/>
</dbReference>
<feature type="compositionally biased region" description="Low complexity" evidence="9">
    <location>
        <begin position="344"/>
        <end position="358"/>
    </location>
</feature>
<evidence type="ECO:0000259" key="12">
    <source>
        <dbReference type="PROSITE" id="PS50081"/>
    </source>
</evidence>
<dbReference type="PROSITE" id="PS00479">
    <property type="entry name" value="ZF_DAG_PE_1"/>
    <property type="match status" value="1"/>
</dbReference>
<keyword evidence="2" id="KW-0808">Transferase</keyword>
<evidence type="ECO:0000313" key="13">
    <source>
        <dbReference type="EMBL" id="SAM00997.1"/>
    </source>
</evidence>
<gene>
    <name evidence="13" type="primary">ABSGL_06733.1 scaffold 8661</name>
</gene>
<keyword evidence="3" id="KW-0479">Metal-binding</keyword>
<organism evidence="13">
    <name type="scientific">Absidia glauca</name>
    <name type="common">Pin mould</name>
    <dbReference type="NCBI Taxonomy" id="4829"/>
    <lineage>
        <taxon>Eukaryota</taxon>
        <taxon>Fungi</taxon>
        <taxon>Fungi incertae sedis</taxon>
        <taxon>Mucoromycota</taxon>
        <taxon>Mucoromycotina</taxon>
        <taxon>Mucoromycetes</taxon>
        <taxon>Mucorales</taxon>
        <taxon>Cunninghamellaceae</taxon>
        <taxon>Absidia</taxon>
    </lineage>
</organism>
<keyword evidence="5" id="KW-0418">Kinase</keyword>
<evidence type="ECO:0008006" key="15">
    <source>
        <dbReference type="Google" id="ProtNLM"/>
    </source>
</evidence>
<evidence type="ECO:0000256" key="4">
    <source>
        <dbReference type="ARBA" id="ARBA00022741"/>
    </source>
</evidence>
<feature type="compositionally biased region" description="Polar residues" evidence="9">
    <location>
        <begin position="732"/>
        <end position="749"/>
    </location>
</feature>
<name>A0A168NQF8_ABSGL</name>
<feature type="domain" description="Calponin-homology (CH)" evidence="11">
    <location>
        <begin position="37"/>
        <end position="146"/>
    </location>
</feature>
<dbReference type="PROSITE" id="PS50011">
    <property type="entry name" value="PROTEIN_KINASE_DOM"/>
    <property type="match status" value="1"/>
</dbReference>
<dbReference type="STRING" id="4829.A0A168NQF8"/>
<dbReference type="SUPFAM" id="SSF47576">
    <property type="entry name" value="Calponin-homology domain, CH-domain"/>
    <property type="match status" value="1"/>
</dbReference>
<evidence type="ECO:0000313" key="14">
    <source>
        <dbReference type="Proteomes" id="UP000078561"/>
    </source>
</evidence>
<evidence type="ECO:0000256" key="7">
    <source>
        <dbReference type="ARBA" id="ARBA00022840"/>
    </source>
</evidence>
<feature type="region of interest" description="Disordered" evidence="9">
    <location>
        <begin position="1"/>
        <end position="27"/>
    </location>
</feature>
<evidence type="ECO:0000256" key="9">
    <source>
        <dbReference type="SAM" id="MobiDB-lite"/>
    </source>
</evidence>
<dbReference type="Gene3D" id="3.30.60.20">
    <property type="match status" value="1"/>
</dbReference>
<feature type="binding site" evidence="8">
    <location>
        <position position="475"/>
    </location>
    <ligand>
        <name>ATP</name>
        <dbReference type="ChEBI" id="CHEBI:30616"/>
    </ligand>
</feature>
<dbReference type="SMART" id="SM00109">
    <property type="entry name" value="C1"/>
    <property type="match status" value="1"/>
</dbReference>
<dbReference type="InterPro" id="IPR001715">
    <property type="entry name" value="CH_dom"/>
</dbReference>
<protein>
    <recommendedName>
        <fullName evidence="15">Protein kinase domain-containing protein</fullName>
    </recommendedName>
</protein>
<feature type="region of interest" description="Disordered" evidence="9">
    <location>
        <begin position="253"/>
        <end position="273"/>
    </location>
</feature>